<evidence type="ECO:0000256" key="1">
    <source>
        <dbReference type="ARBA" id="ARBA00001933"/>
    </source>
</evidence>
<comment type="cofactor">
    <cofactor evidence="1">
        <name>pyridoxal 5'-phosphate</name>
        <dbReference type="ChEBI" id="CHEBI:597326"/>
    </cofactor>
</comment>
<protein>
    <submittedName>
        <fullName evidence="5">Aminotransferase class III-fold pyridoxal phosphate-dependent enzyme</fullName>
    </submittedName>
</protein>
<dbReference type="InterPro" id="IPR002575">
    <property type="entry name" value="Aminoglycoside_PTrfase"/>
</dbReference>
<dbReference type="SUPFAM" id="SSF56112">
    <property type="entry name" value="Protein kinase-like (PK-like)"/>
    <property type="match status" value="1"/>
</dbReference>
<comment type="caution">
    <text evidence="5">The sequence shown here is derived from an EMBL/GenBank/DDBJ whole genome shotgun (WGS) entry which is preliminary data.</text>
</comment>
<dbReference type="PANTHER" id="PTHR45688:SF13">
    <property type="entry name" value="ALANINE--GLYOXYLATE AMINOTRANSFERASE 2-LIKE"/>
    <property type="match status" value="1"/>
</dbReference>
<sequence>MDSILKKYYAIDACSLNALEGYESVNFKVTSNSGTFVLKKYPYSEETLAILQAEDTVAGKLQEIPGLQFSKSINSLENSTYTIVDGFIYRLLPFIEGEFLAEIDKDEALQRSFGTAMGTIDKTLLGHYDAVISAKETLWDLKHFTNNRQYLDDIPDTKDRNIVRYFFIQFHEQITPVQHRFRKSTIHNDANDWNILTTNGKVTGVIDFGDMCHTWLINELAIGLTYVMMGEKNPLMVAKTVVSAYNSVLPLEELELDALYYLIAARLCTSVCNSAHTKKQKPDSDYITISEQPAWNLLRKWLSINPILVKDTFRKACGFNETEKQTLEHQLNRRTKNISNALSLSYTEPIQMSRSAFQFMYDTDGNTILDAYNNIMQVGHCHPRVVEAGQRTMARLNTNTRYVYEELLSYSEKLLSKFPSQLNKVFFVNSGSAASDLAMRMAKTHTNKKKVMVLEHGYHGNTQNGIDISHYKYNHKGGKGKMEHILQTPMPKVYGCGFESESEASAHYSDITKKQIADEEGNIAAFIAEPIVGCGGQVPLAQNYLKEVYPKIRAQGGICISDEVQVGFGRLGSHFWGYEMYNVVPDMVILGKPMGNGHPIGAVVTTSEIAESFDNGMEFFSSFGGNPVSCGIGEAVLDVIEEDRLQAHAFEVGSYLKDELSALKERYKAIGDVRGSGLFLGVEIIRPNGSPDTALAQTIKNSLRENYILISTDGPYDNVLKIKPPLYFNLTNSAELINQLKIILDKTIKIDNFKQNKKK</sequence>
<evidence type="ECO:0000256" key="3">
    <source>
        <dbReference type="ARBA" id="ARBA00022898"/>
    </source>
</evidence>
<dbReference type="PANTHER" id="PTHR45688">
    <property type="match status" value="1"/>
</dbReference>
<dbReference type="Gene3D" id="3.90.1200.10">
    <property type="match status" value="1"/>
</dbReference>
<keyword evidence="5" id="KW-0808">Transferase</keyword>
<dbReference type="InterPro" id="IPR015422">
    <property type="entry name" value="PyrdxlP-dep_Trfase_small"/>
</dbReference>
<dbReference type="Pfam" id="PF01636">
    <property type="entry name" value="APH"/>
    <property type="match status" value="1"/>
</dbReference>
<comment type="similarity">
    <text evidence="2">Belongs to the class-III pyridoxal-phosphate-dependent aminotransferase family.</text>
</comment>
<evidence type="ECO:0000313" key="6">
    <source>
        <dbReference type="Proteomes" id="UP001597012"/>
    </source>
</evidence>
<accession>A0ABW3B209</accession>
<dbReference type="InterPro" id="IPR005814">
    <property type="entry name" value="Aminotrans_3"/>
</dbReference>
<dbReference type="Gene3D" id="3.30.200.20">
    <property type="entry name" value="Phosphorylase Kinase, domain 1"/>
    <property type="match status" value="1"/>
</dbReference>
<evidence type="ECO:0000259" key="4">
    <source>
        <dbReference type="Pfam" id="PF01636"/>
    </source>
</evidence>
<dbReference type="Gene3D" id="3.40.640.10">
    <property type="entry name" value="Type I PLP-dependent aspartate aminotransferase-like (Major domain)"/>
    <property type="match status" value="1"/>
</dbReference>
<dbReference type="InterPro" id="IPR015421">
    <property type="entry name" value="PyrdxlP-dep_Trfase_major"/>
</dbReference>
<dbReference type="Gene3D" id="3.90.1150.10">
    <property type="entry name" value="Aspartate Aminotransferase, domain 1"/>
    <property type="match status" value="1"/>
</dbReference>
<dbReference type="InterPro" id="IPR011009">
    <property type="entry name" value="Kinase-like_dom_sf"/>
</dbReference>
<dbReference type="Proteomes" id="UP001597012">
    <property type="component" value="Unassembled WGS sequence"/>
</dbReference>
<dbReference type="RefSeq" id="WP_379933620.1">
    <property type="nucleotide sequence ID" value="NZ_JBHTHY010000005.1"/>
</dbReference>
<gene>
    <name evidence="5" type="ORF">ACFQZJ_07760</name>
</gene>
<name>A0ABW3B209_9FLAO</name>
<keyword evidence="5" id="KW-0032">Aminotransferase</keyword>
<dbReference type="Pfam" id="PF00202">
    <property type="entry name" value="Aminotran_3"/>
    <property type="match status" value="1"/>
</dbReference>
<dbReference type="SUPFAM" id="SSF53383">
    <property type="entry name" value="PLP-dependent transferases"/>
    <property type="match status" value="1"/>
</dbReference>
<proteinExistence type="inferred from homology"/>
<dbReference type="GO" id="GO:0008483">
    <property type="term" value="F:transaminase activity"/>
    <property type="evidence" value="ECO:0007669"/>
    <property type="project" value="UniProtKB-KW"/>
</dbReference>
<evidence type="ECO:0000313" key="5">
    <source>
        <dbReference type="EMBL" id="MFD0797351.1"/>
    </source>
</evidence>
<keyword evidence="3" id="KW-0663">Pyridoxal phosphate</keyword>
<dbReference type="EMBL" id="JBHTHY010000005">
    <property type="protein sequence ID" value="MFD0797351.1"/>
    <property type="molecule type" value="Genomic_DNA"/>
</dbReference>
<reference evidence="6" key="1">
    <citation type="journal article" date="2019" name="Int. J. Syst. Evol. Microbiol.">
        <title>The Global Catalogue of Microorganisms (GCM) 10K type strain sequencing project: providing services to taxonomists for standard genome sequencing and annotation.</title>
        <authorList>
            <consortium name="The Broad Institute Genomics Platform"/>
            <consortium name="The Broad Institute Genome Sequencing Center for Infectious Disease"/>
            <person name="Wu L."/>
            <person name="Ma J."/>
        </authorList>
    </citation>
    <scope>NUCLEOTIDE SEQUENCE [LARGE SCALE GENOMIC DNA]</scope>
    <source>
        <strain evidence="6">CCUG 61948</strain>
    </source>
</reference>
<keyword evidence="6" id="KW-1185">Reference proteome</keyword>
<dbReference type="InterPro" id="IPR015424">
    <property type="entry name" value="PyrdxlP-dep_Trfase"/>
</dbReference>
<dbReference type="PROSITE" id="PS00600">
    <property type="entry name" value="AA_TRANSFER_CLASS_3"/>
    <property type="match status" value="1"/>
</dbReference>
<feature type="domain" description="Aminoglycoside phosphotransferase" evidence="4">
    <location>
        <begin position="20"/>
        <end position="230"/>
    </location>
</feature>
<evidence type="ECO:0000256" key="2">
    <source>
        <dbReference type="ARBA" id="ARBA00008954"/>
    </source>
</evidence>
<dbReference type="InterPro" id="IPR049704">
    <property type="entry name" value="Aminotrans_3_PPA_site"/>
</dbReference>
<organism evidence="5 6">
    <name type="scientific">Maribacter chungangensis</name>
    <dbReference type="NCBI Taxonomy" id="1069117"/>
    <lineage>
        <taxon>Bacteria</taxon>
        <taxon>Pseudomonadati</taxon>
        <taxon>Bacteroidota</taxon>
        <taxon>Flavobacteriia</taxon>
        <taxon>Flavobacteriales</taxon>
        <taxon>Flavobacteriaceae</taxon>
        <taxon>Maribacter</taxon>
    </lineage>
</organism>
<dbReference type="CDD" id="cd00610">
    <property type="entry name" value="OAT_like"/>
    <property type="match status" value="1"/>
</dbReference>